<evidence type="ECO:0000313" key="3">
    <source>
        <dbReference type="EMBL" id="CAL5220680.1"/>
    </source>
</evidence>
<feature type="region of interest" description="Disordered" evidence="1">
    <location>
        <begin position="30"/>
        <end position="62"/>
    </location>
</feature>
<keyword evidence="2" id="KW-0812">Transmembrane</keyword>
<comment type="caution">
    <text evidence="3">The sequence shown here is derived from an EMBL/GenBank/DDBJ whole genome shotgun (WGS) entry which is preliminary data.</text>
</comment>
<proteinExistence type="predicted"/>
<evidence type="ECO:0000313" key="4">
    <source>
        <dbReference type="Proteomes" id="UP001497392"/>
    </source>
</evidence>
<gene>
    <name evidence="3" type="primary">g2729</name>
    <name evidence="3" type="ORF">VP750_LOCUS2339</name>
</gene>
<accession>A0ABP1FQ38</accession>
<feature type="transmembrane region" description="Helical" evidence="2">
    <location>
        <begin position="74"/>
        <end position="93"/>
    </location>
</feature>
<evidence type="ECO:0000256" key="1">
    <source>
        <dbReference type="SAM" id="MobiDB-lite"/>
    </source>
</evidence>
<evidence type="ECO:0000256" key="2">
    <source>
        <dbReference type="SAM" id="Phobius"/>
    </source>
</evidence>
<keyword evidence="4" id="KW-1185">Reference proteome</keyword>
<sequence length="99" mass="10263">MDLLSSQSGLILRQQEGKWIRLTLLESSGMASPEQPWTPGGSGDPPSGKGNGEGSSSGQGSARRPVIDLFGTDIAPAAIVLVLVLLGLMKAAMEPRCIC</sequence>
<name>A0ABP1FQ38_9CHLO</name>
<keyword evidence="2" id="KW-1133">Transmembrane helix</keyword>
<organism evidence="3 4">
    <name type="scientific">Coccomyxa viridis</name>
    <dbReference type="NCBI Taxonomy" id="1274662"/>
    <lineage>
        <taxon>Eukaryota</taxon>
        <taxon>Viridiplantae</taxon>
        <taxon>Chlorophyta</taxon>
        <taxon>core chlorophytes</taxon>
        <taxon>Trebouxiophyceae</taxon>
        <taxon>Trebouxiophyceae incertae sedis</taxon>
        <taxon>Coccomyxaceae</taxon>
        <taxon>Coccomyxa</taxon>
    </lineage>
</organism>
<reference evidence="3 4" key="1">
    <citation type="submission" date="2024-06" db="EMBL/GenBank/DDBJ databases">
        <authorList>
            <person name="Kraege A."/>
            <person name="Thomma B."/>
        </authorList>
    </citation>
    <scope>NUCLEOTIDE SEQUENCE [LARGE SCALE GENOMIC DNA]</scope>
</reference>
<dbReference type="Proteomes" id="UP001497392">
    <property type="component" value="Unassembled WGS sequence"/>
</dbReference>
<keyword evidence="2" id="KW-0472">Membrane</keyword>
<dbReference type="EMBL" id="CAXHTA020000004">
    <property type="protein sequence ID" value="CAL5220680.1"/>
    <property type="molecule type" value="Genomic_DNA"/>
</dbReference>
<protein>
    <submittedName>
        <fullName evidence="3">G2729 protein</fullName>
    </submittedName>
</protein>